<evidence type="ECO:0000313" key="3">
    <source>
        <dbReference type="Proteomes" id="UP000037069"/>
    </source>
</evidence>
<name>A0A0L0CF68_LUCCU</name>
<accession>A0A0L0CF68</accession>
<dbReference type="InterPro" id="IPR004879">
    <property type="entry name" value="Ssp411-like_TRX"/>
</dbReference>
<dbReference type="Gene3D" id="3.40.30.10">
    <property type="entry name" value="Glutaredoxin"/>
    <property type="match status" value="1"/>
</dbReference>
<sequence>MFKNICRSTNLVRQTTQNTATKGVNTTSAQNLNSNNSSNLLLINAQQQGTTSSTARCLLSTSASVSTKTTSPSSAAAAAIASNVVTLRRSKSQTHFTLLPRLSRFRTMSTGSAAGATGGSTQVDKPKFTNRLAQERSPYLLQHAHNPVDWYPWGDEAIEKARNENKLIFLSVGYSTCHWCHVMEHESFENEEVAAIMNKHFVNIKVDREERPDIDRIYMQFVLMMNGSGGWPMSVWLTPDLAPITAGTYFPPHDRWGMPSFKTVLKAIASKWIANEEQLKSTGLEVISAIQKSLSEKSTETVFEPGSADAKLQEALKIFSQRFDVEFGGFGNHPKFPEVARLNFLFHAYIVTKKVDILNMAVDTLHHIGRGGIHDHVFGGFARYSVDRKWHVPHFEKMLYDQGQLLAAYANAYKLTRDETFREYADGIYRYITTDLQHPAGGFYAGEDADSLPKAEDSKKVEGAFYAWTFKEIQKAIEDNKNKYSKFNMSAEKIFEIYSHHYDVKPLGNVDPSSDPHGHLNAKNILIVRGSVEETCKEFSLEEQQLKEILQITNGVLNDIRKQRPRPHLDTKIICSWNGLVLTGLCKLANCGGAKRPEYMAASAKLVKFMHENLYDKEKKLLKRSCYGVATNDTTLQENFEAEQIDGFLDDYAFLIKGLLDYYKASLDPFALQWAKELQEVQDNLFWDSEHGAYFYSKANSPNVVVRLKDDHDGAEPCGNSVAARNLILLSHYFDDDTYAQRASKLFEFFSDQQPFGYALPEMLSALMLHENGLDLVAVVGPDSETTKKFVEICRKYYIPGMIIVHVNPQDPEHAYNQRVQQKFKMINGQTTVYICHDKVCRMPVTDPIKLEENLTENFFKGRV</sequence>
<reference evidence="2 3" key="1">
    <citation type="journal article" date="2015" name="Nat. Commun.">
        <title>Lucilia cuprina genome unlocks parasitic fly biology to underpin future interventions.</title>
        <authorList>
            <person name="Anstead C.A."/>
            <person name="Korhonen P.K."/>
            <person name="Young N.D."/>
            <person name="Hall R.S."/>
            <person name="Jex A.R."/>
            <person name="Murali S.C."/>
            <person name="Hughes D.S."/>
            <person name="Lee S.F."/>
            <person name="Perry T."/>
            <person name="Stroehlein A.J."/>
            <person name="Ansell B.R."/>
            <person name="Breugelmans B."/>
            <person name="Hofmann A."/>
            <person name="Qu J."/>
            <person name="Dugan S."/>
            <person name="Lee S.L."/>
            <person name="Chao H."/>
            <person name="Dinh H."/>
            <person name="Han Y."/>
            <person name="Doddapaneni H.V."/>
            <person name="Worley K.C."/>
            <person name="Muzny D.M."/>
            <person name="Ioannidis P."/>
            <person name="Waterhouse R.M."/>
            <person name="Zdobnov E.M."/>
            <person name="James P.J."/>
            <person name="Bagnall N.H."/>
            <person name="Kotze A.C."/>
            <person name="Gibbs R.A."/>
            <person name="Richards S."/>
            <person name="Batterham P."/>
            <person name="Gasser R.B."/>
        </authorList>
    </citation>
    <scope>NUCLEOTIDE SEQUENCE [LARGE SCALE GENOMIC DNA]</scope>
    <source>
        <strain evidence="2 3">LS</strain>
        <tissue evidence="2">Full body</tissue>
    </source>
</reference>
<proteinExistence type="predicted"/>
<dbReference type="PANTHER" id="PTHR42899">
    <property type="entry name" value="SPERMATOGENESIS-ASSOCIATED PROTEIN 20"/>
    <property type="match status" value="1"/>
</dbReference>
<dbReference type="OrthoDB" id="1923667at2759"/>
<dbReference type="CDD" id="cd02955">
    <property type="entry name" value="SSP411"/>
    <property type="match status" value="1"/>
</dbReference>
<dbReference type="AlphaFoldDB" id="A0A0L0CF68"/>
<dbReference type="GO" id="GO:0005975">
    <property type="term" value="P:carbohydrate metabolic process"/>
    <property type="evidence" value="ECO:0007669"/>
    <property type="project" value="InterPro"/>
</dbReference>
<organism evidence="2 3">
    <name type="scientific">Lucilia cuprina</name>
    <name type="common">Green bottle fly</name>
    <name type="synonym">Australian sheep blowfly</name>
    <dbReference type="NCBI Taxonomy" id="7375"/>
    <lineage>
        <taxon>Eukaryota</taxon>
        <taxon>Metazoa</taxon>
        <taxon>Ecdysozoa</taxon>
        <taxon>Arthropoda</taxon>
        <taxon>Hexapoda</taxon>
        <taxon>Insecta</taxon>
        <taxon>Pterygota</taxon>
        <taxon>Neoptera</taxon>
        <taxon>Endopterygota</taxon>
        <taxon>Diptera</taxon>
        <taxon>Brachycera</taxon>
        <taxon>Muscomorpha</taxon>
        <taxon>Oestroidea</taxon>
        <taxon>Calliphoridae</taxon>
        <taxon>Luciliinae</taxon>
        <taxon>Lucilia</taxon>
    </lineage>
</organism>
<feature type="domain" description="Spermatogenesis-associated protein 20-like TRX" evidence="1">
    <location>
        <begin position="129"/>
        <end position="290"/>
    </location>
</feature>
<protein>
    <recommendedName>
        <fullName evidence="1">Spermatogenesis-associated protein 20-like TRX domain-containing protein</fullName>
    </recommendedName>
</protein>
<dbReference type="Proteomes" id="UP000037069">
    <property type="component" value="Unassembled WGS sequence"/>
</dbReference>
<dbReference type="InterPro" id="IPR036249">
    <property type="entry name" value="Thioredoxin-like_sf"/>
</dbReference>
<dbReference type="Pfam" id="PF03190">
    <property type="entry name" value="Thioredox_DsbH"/>
    <property type="match status" value="1"/>
</dbReference>
<comment type="caution">
    <text evidence="2">The sequence shown here is derived from an EMBL/GenBank/DDBJ whole genome shotgun (WGS) entry which is preliminary data.</text>
</comment>
<keyword evidence="3" id="KW-1185">Reference proteome</keyword>
<dbReference type="SUPFAM" id="SSF52833">
    <property type="entry name" value="Thioredoxin-like"/>
    <property type="match status" value="1"/>
</dbReference>
<dbReference type="InterPro" id="IPR024705">
    <property type="entry name" value="Ssp411"/>
</dbReference>
<gene>
    <name evidence="2" type="ORF">FF38_01580</name>
</gene>
<dbReference type="OMA" id="PFYFGTY"/>
<dbReference type="PANTHER" id="PTHR42899:SF1">
    <property type="entry name" value="SPERMATOGENESIS-ASSOCIATED PROTEIN 20"/>
    <property type="match status" value="1"/>
</dbReference>
<dbReference type="STRING" id="7375.A0A0L0CF68"/>
<dbReference type="SUPFAM" id="SSF48208">
    <property type="entry name" value="Six-hairpin glycosidases"/>
    <property type="match status" value="1"/>
</dbReference>
<evidence type="ECO:0000313" key="2">
    <source>
        <dbReference type="EMBL" id="KNC30875.1"/>
    </source>
</evidence>
<dbReference type="InterPro" id="IPR008928">
    <property type="entry name" value="6-hairpin_glycosidase_sf"/>
</dbReference>
<dbReference type="InterPro" id="IPR012341">
    <property type="entry name" value="6hp_glycosidase-like_sf"/>
</dbReference>
<dbReference type="Gene3D" id="1.50.10.10">
    <property type="match status" value="2"/>
</dbReference>
<dbReference type="EMBL" id="JRES01000487">
    <property type="protein sequence ID" value="KNC30875.1"/>
    <property type="molecule type" value="Genomic_DNA"/>
</dbReference>
<evidence type="ECO:0000259" key="1">
    <source>
        <dbReference type="Pfam" id="PF03190"/>
    </source>
</evidence>